<comment type="caution">
    <text evidence="1">The sequence shown here is derived from an EMBL/GenBank/DDBJ whole genome shotgun (WGS) entry which is preliminary data.</text>
</comment>
<name>A0A7C1GSL6_9BACT</name>
<protein>
    <submittedName>
        <fullName evidence="1">Uncharacterized protein</fullName>
    </submittedName>
</protein>
<sequence length="90" mass="10576">MRKHTSSARETLSELNAKDMLNASRCGRIVVEERLTALRVVCKMCSIATDNRIEVYSVWFFNHFLLQNHFKQMGVFGEATLTINMEFFWR</sequence>
<evidence type="ECO:0000313" key="1">
    <source>
        <dbReference type="EMBL" id="HDP77223.1"/>
    </source>
</evidence>
<proteinExistence type="predicted"/>
<dbReference type="Proteomes" id="UP000886198">
    <property type="component" value="Unassembled WGS sequence"/>
</dbReference>
<dbReference type="EMBL" id="DSBT01000101">
    <property type="protein sequence ID" value="HDP77223.1"/>
    <property type="molecule type" value="Genomic_DNA"/>
</dbReference>
<gene>
    <name evidence="1" type="ORF">ENN47_03370</name>
</gene>
<reference evidence="1" key="1">
    <citation type="journal article" date="2020" name="mSystems">
        <title>Genome- and Community-Level Interaction Insights into Carbon Utilization and Element Cycling Functions of Hydrothermarchaeota in Hydrothermal Sediment.</title>
        <authorList>
            <person name="Zhou Z."/>
            <person name="Liu Y."/>
            <person name="Xu W."/>
            <person name="Pan J."/>
            <person name="Luo Z.H."/>
            <person name="Li M."/>
        </authorList>
    </citation>
    <scope>NUCLEOTIDE SEQUENCE [LARGE SCALE GENOMIC DNA]</scope>
    <source>
        <strain evidence="1">SpSt-1179</strain>
    </source>
</reference>
<accession>A0A7C1GSL6</accession>
<organism evidence="1">
    <name type="scientific">Mesotoga infera</name>
    <dbReference type="NCBI Taxonomy" id="1236046"/>
    <lineage>
        <taxon>Bacteria</taxon>
        <taxon>Thermotogati</taxon>
        <taxon>Thermotogota</taxon>
        <taxon>Thermotogae</taxon>
        <taxon>Kosmotogales</taxon>
        <taxon>Kosmotogaceae</taxon>
        <taxon>Mesotoga</taxon>
    </lineage>
</organism>
<dbReference type="AlphaFoldDB" id="A0A7C1GSL6"/>